<reference evidence="7" key="1">
    <citation type="submission" date="2023-03" db="EMBL/GenBank/DDBJ databases">
        <title>Massive genome expansion in bonnet fungi (Mycena s.s.) driven by repeated elements and novel gene families across ecological guilds.</title>
        <authorList>
            <consortium name="Lawrence Berkeley National Laboratory"/>
            <person name="Harder C.B."/>
            <person name="Miyauchi S."/>
            <person name="Viragh M."/>
            <person name="Kuo A."/>
            <person name="Thoen E."/>
            <person name="Andreopoulos B."/>
            <person name="Lu D."/>
            <person name="Skrede I."/>
            <person name="Drula E."/>
            <person name="Henrissat B."/>
            <person name="Morin E."/>
            <person name="Kohler A."/>
            <person name="Barry K."/>
            <person name="LaButti K."/>
            <person name="Morin E."/>
            <person name="Salamov A."/>
            <person name="Lipzen A."/>
            <person name="Mereny Z."/>
            <person name="Hegedus B."/>
            <person name="Baldrian P."/>
            <person name="Stursova M."/>
            <person name="Weitz H."/>
            <person name="Taylor A."/>
            <person name="Grigoriev I.V."/>
            <person name="Nagy L.G."/>
            <person name="Martin F."/>
            <person name="Kauserud H."/>
        </authorList>
    </citation>
    <scope>NUCLEOTIDE SEQUENCE</scope>
    <source>
        <strain evidence="7">9284</strain>
    </source>
</reference>
<dbReference type="GO" id="GO:0004185">
    <property type="term" value="F:serine-type carboxypeptidase activity"/>
    <property type="evidence" value="ECO:0007669"/>
    <property type="project" value="InterPro"/>
</dbReference>
<dbReference type="InterPro" id="IPR033124">
    <property type="entry name" value="Ser_caboxypep_his_AS"/>
</dbReference>
<evidence type="ECO:0000256" key="6">
    <source>
        <dbReference type="SAM" id="SignalP"/>
    </source>
</evidence>
<dbReference type="EMBL" id="JARKIF010000007">
    <property type="protein sequence ID" value="KAJ7635279.1"/>
    <property type="molecule type" value="Genomic_DNA"/>
</dbReference>
<feature type="signal peptide" evidence="6">
    <location>
        <begin position="1"/>
        <end position="18"/>
    </location>
</feature>
<keyword evidence="3" id="KW-0645">Protease</keyword>
<protein>
    <submittedName>
        <fullName evidence="7">Alpha/Beta hydrolase protein</fullName>
    </submittedName>
</protein>
<comment type="caution">
    <text evidence="7">The sequence shown here is derived from an EMBL/GenBank/DDBJ whole genome shotgun (WGS) entry which is preliminary data.</text>
</comment>
<feature type="chain" id="PRO_5042008371" evidence="6">
    <location>
        <begin position="19"/>
        <end position="196"/>
    </location>
</feature>
<dbReference type="PROSITE" id="PS00560">
    <property type="entry name" value="CARBOXYPEPT_SER_HIS"/>
    <property type="match status" value="1"/>
</dbReference>
<name>A0AAD7C063_9AGAR</name>
<proteinExistence type="inferred from homology"/>
<dbReference type="Pfam" id="PF00450">
    <property type="entry name" value="Peptidase_S10"/>
    <property type="match status" value="1"/>
</dbReference>
<dbReference type="InterPro" id="IPR001563">
    <property type="entry name" value="Peptidase_S10"/>
</dbReference>
<dbReference type="GO" id="GO:0006508">
    <property type="term" value="P:proteolysis"/>
    <property type="evidence" value="ECO:0007669"/>
    <property type="project" value="UniProtKB-KW"/>
</dbReference>
<keyword evidence="4 7" id="KW-0378">Hydrolase</keyword>
<dbReference type="SUPFAM" id="SSF53474">
    <property type="entry name" value="alpha/beta-Hydrolases"/>
    <property type="match status" value="1"/>
</dbReference>
<dbReference type="Gene3D" id="3.40.50.1820">
    <property type="entry name" value="alpha/beta hydrolase"/>
    <property type="match status" value="1"/>
</dbReference>
<evidence type="ECO:0000256" key="1">
    <source>
        <dbReference type="ARBA" id="ARBA00009431"/>
    </source>
</evidence>
<keyword evidence="8" id="KW-1185">Reference proteome</keyword>
<dbReference type="AlphaFoldDB" id="A0AAD7C063"/>
<comment type="similarity">
    <text evidence="1">Belongs to the peptidase S10 family.</text>
</comment>
<dbReference type="Proteomes" id="UP001221142">
    <property type="component" value="Unassembled WGS sequence"/>
</dbReference>
<organism evidence="7 8">
    <name type="scientific">Roridomyces roridus</name>
    <dbReference type="NCBI Taxonomy" id="1738132"/>
    <lineage>
        <taxon>Eukaryota</taxon>
        <taxon>Fungi</taxon>
        <taxon>Dikarya</taxon>
        <taxon>Basidiomycota</taxon>
        <taxon>Agaricomycotina</taxon>
        <taxon>Agaricomycetes</taxon>
        <taxon>Agaricomycetidae</taxon>
        <taxon>Agaricales</taxon>
        <taxon>Marasmiineae</taxon>
        <taxon>Mycenaceae</taxon>
        <taxon>Roridomyces</taxon>
    </lineage>
</organism>
<accession>A0AAD7C063</accession>
<keyword evidence="5" id="KW-0325">Glycoprotein</keyword>
<evidence type="ECO:0000313" key="8">
    <source>
        <dbReference type="Proteomes" id="UP001221142"/>
    </source>
</evidence>
<keyword evidence="6" id="KW-0732">Signal</keyword>
<keyword evidence="2" id="KW-0121">Carboxypeptidase</keyword>
<evidence type="ECO:0000256" key="2">
    <source>
        <dbReference type="ARBA" id="ARBA00022645"/>
    </source>
</evidence>
<evidence type="ECO:0000256" key="5">
    <source>
        <dbReference type="ARBA" id="ARBA00023180"/>
    </source>
</evidence>
<evidence type="ECO:0000313" key="7">
    <source>
        <dbReference type="EMBL" id="KAJ7635279.1"/>
    </source>
</evidence>
<evidence type="ECO:0000256" key="3">
    <source>
        <dbReference type="ARBA" id="ARBA00022670"/>
    </source>
</evidence>
<evidence type="ECO:0000256" key="4">
    <source>
        <dbReference type="ARBA" id="ARBA00022801"/>
    </source>
</evidence>
<gene>
    <name evidence="7" type="ORF">FB45DRAFT_911160</name>
</gene>
<dbReference type="InterPro" id="IPR029058">
    <property type="entry name" value="AB_hydrolase_fold"/>
</dbReference>
<sequence>MLVPWLSVLAALPSSVYALKSAGQVPVRNTVIGGVGSNKTVKAEATLHEFATTPGKLRVTENSGVCETTPNVYQASTTGDWMRTKLPALDAVVNAGIRVTIYNGDADFIVNYQGIEDMLPAMTNNDAAAFNAQPLKTYTVNGHSAGLYKASGLLSYVRVSGAGHEVPAYSAPGIAIGQAAFQLFNQTMQGGVVAST</sequence>